<organism evidence="2">
    <name type="scientific">Arion vulgaris</name>
    <dbReference type="NCBI Taxonomy" id="1028688"/>
    <lineage>
        <taxon>Eukaryota</taxon>
        <taxon>Metazoa</taxon>
        <taxon>Spiralia</taxon>
        <taxon>Lophotrochozoa</taxon>
        <taxon>Mollusca</taxon>
        <taxon>Gastropoda</taxon>
        <taxon>Heterobranchia</taxon>
        <taxon>Euthyneura</taxon>
        <taxon>Panpulmonata</taxon>
        <taxon>Eupulmonata</taxon>
        <taxon>Stylommatophora</taxon>
        <taxon>Helicina</taxon>
        <taxon>Arionoidea</taxon>
        <taxon>Arionidae</taxon>
        <taxon>Arion</taxon>
    </lineage>
</organism>
<feature type="region of interest" description="Disordered" evidence="1">
    <location>
        <begin position="109"/>
        <end position="130"/>
    </location>
</feature>
<dbReference type="SUPFAM" id="SSF56854">
    <property type="entry name" value="Bcl-2 inhibitors of programmed cell death"/>
    <property type="match status" value="1"/>
</dbReference>
<feature type="compositionally biased region" description="Polar residues" evidence="1">
    <location>
        <begin position="266"/>
        <end position="293"/>
    </location>
</feature>
<dbReference type="InterPro" id="IPR036834">
    <property type="entry name" value="Bcl-2-like_sf"/>
</dbReference>
<dbReference type="EMBL" id="HACG01034390">
    <property type="protein sequence ID" value="CEK81255.1"/>
    <property type="molecule type" value="Transcribed_RNA"/>
</dbReference>
<evidence type="ECO:0000313" key="2">
    <source>
        <dbReference type="EMBL" id="CEK81255.1"/>
    </source>
</evidence>
<dbReference type="AlphaFoldDB" id="A0A0B7AMU3"/>
<name>A0A0B7AMU3_9EUPU</name>
<dbReference type="GO" id="GO:0042981">
    <property type="term" value="P:regulation of apoptotic process"/>
    <property type="evidence" value="ECO:0007669"/>
    <property type="project" value="InterPro"/>
</dbReference>
<sequence>MSTITHQQNGYSPTGRNIYVDVEKILEELLEKRTDESVRHCTKVRRIQTGPNVGKGNNHTNGSEHHVVRTKTLPANYREPHVKELAQTDLNIMLNNINRIKKIQHEARDELGSSADTEDNLSVVSDKQKKKSFLKRAKERILFTIHREQKGKSGNSKDKNNQEIANLDKQKSDQKKNKSKHQRKAVAGGDKSINYTTENGHQGKVESVRTAAPAVKNRKGSFFNSFRKPKQTSQTAENVDTQKNSDERSLNQEKNSGDAPYASKLPPQQSLDQSFDRSISTPGAASPESSSFTAVGPTVLKSTSPLPSSSNLPPRSLNIPKLADARIIAPSTMSSIQSNVLDSPGEDIEFIDISDSESRERHNDQTLDSIYMTEFEMDKRVRSPPKPPRSFGRRLGVASTSVAAVAREQPEYDELDGLHNQQSEATAQNPNSDAMYSMFAQKLIDIGDSYSASVSDQRPAPDAQVPEKRLTDLEKEIIEYIRSLGDKSTKKSKEDMYRRFYCTMQNSLGSELSWNHVAFLFYTTKELISAVGRGSQAAVLIKDFTVQYVSETCASWIVDQGGFDILLSSEESDFGVD</sequence>
<reference evidence="2" key="1">
    <citation type="submission" date="2014-12" db="EMBL/GenBank/DDBJ databases">
        <title>Insight into the proteome of Arion vulgaris.</title>
        <authorList>
            <person name="Aradska J."/>
            <person name="Bulat T."/>
            <person name="Smidak R."/>
            <person name="Sarate P."/>
            <person name="Gangsoo J."/>
            <person name="Sialana F."/>
            <person name="Bilban M."/>
            <person name="Lubec G."/>
        </authorList>
    </citation>
    <scope>NUCLEOTIDE SEQUENCE</scope>
    <source>
        <tissue evidence="2">Skin</tissue>
    </source>
</reference>
<accession>A0A0B7AMU3</accession>
<dbReference type="Gene3D" id="1.10.437.10">
    <property type="entry name" value="Blc2-like"/>
    <property type="match status" value="1"/>
</dbReference>
<protein>
    <submittedName>
        <fullName evidence="2">Uncharacterized protein</fullName>
    </submittedName>
</protein>
<feature type="region of interest" description="Disordered" evidence="1">
    <location>
        <begin position="145"/>
        <end position="298"/>
    </location>
</feature>
<gene>
    <name evidence="2" type="primary">ORF125115</name>
</gene>
<evidence type="ECO:0000256" key="1">
    <source>
        <dbReference type="SAM" id="MobiDB-lite"/>
    </source>
</evidence>
<proteinExistence type="predicted"/>
<feature type="compositionally biased region" description="Basic and acidic residues" evidence="1">
    <location>
        <begin position="145"/>
        <end position="176"/>
    </location>
</feature>
<feature type="compositionally biased region" description="Polar residues" evidence="1">
    <location>
        <begin position="231"/>
        <end position="242"/>
    </location>
</feature>